<protein>
    <submittedName>
        <fullName evidence="6">Heparinase II/III-like protein</fullName>
    </submittedName>
</protein>
<proteinExistence type="predicted"/>
<dbReference type="Pfam" id="PF07940">
    <property type="entry name" value="Hepar_II_III_C"/>
    <property type="match status" value="1"/>
</dbReference>
<dbReference type="RefSeq" id="WP_090662671.1">
    <property type="nucleotide sequence ID" value="NZ_FMZX01000003.1"/>
</dbReference>
<evidence type="ECO:0000256" key="1">
    <source>
        <dbReference type="ARBA" id="ARBA00004418"/>
    </source>
</evidence>
<comment type="subcellular location">
    <subcellularLocation>
        <location evidence="1">Periplasm</location>
    </subcellularLocation>
</comment>
<dbReference type="GO" id="GO:0016829">
    <property type="term" value="F:lyase activity"/>
    <property type="evidence" value="ECO:0007669"/>
    <property type="project" value="UniProtKB-KW"/>
</dbReference>
<keyword evidence="2" id="KW-0732">Signal</keyword>
<dbReference type="AlphaFoldDB" id="A0A1G6QUR3"/>
<dbReference type="PANTHER" id="PTHR39210">
    <property type="entry name" value="HEPARIN-SULFATE LYASE"/>
    <property type="match status" value="1"/>
</dbReference>
<gene>
    <name evidence="6" type="ORF">SAMN04487779_1003177</name>
</gene>
<dbReference type="Gene3D" id="1.50.10.100">
    <property type="entry name" value="Chondroitin AC/alginate lyase"/>
    <property type="match status" value="1"/>
</dbReference>
<evidence type="ECO:0000256" key="4">
    <source>
        <dbReference type="ARBA" id="ARBA00023239"/>
    </source>
</evidence>
<feature type="domain" description="Heparinase II/III-like C-terminal" evidence="5">
    <location>
        <begin position="365"/>
        <end position="545"/>
    </location>
</feature>
<name>A0A1G6QUR3_9PROT</name>
<evidence type="ECO:0000259" key="5">
    <source>
        <dbReference type="Pfam" id="PF07940"/>
    </source>
</evidence>
<dbReference type="PANTHER" id="PTHR39210:SF1">
    <property type="entry name" value="HEPARIN-SULFATE LYASE"/>
    <property type="match status" value="1"/>
</dbReference>
<dbReference type="Gene3D" id="2.70.98.70">
    <property type="match status" value="1"/>
</dbReference>
<dbReference type="InterPro" id="IPR012480">
    <property type="entry name" value="Hepar_II_III_C"/>
</dbReference>
<evidence type="ECO:0000256" key="3">
    <source>
        <dbReference type="ARBA" id="ARBA00022764"/>
    </source>
</evidence>
<dbReference type="GO" id="GO:0042597">
    <property type="term" value="C:periplasmic space"/>
    <property type="evidence" value="ECO:0007669"/>
    <property type="project" value="UniProtKB-SubCell"/>
</dbReference>
<reference evidence="6 7" key="1">
    <citation type="submission" date="2016-10" db="EMBL/GenBank/DDBJ databases">
        <authorList>
            <person name="de Groot N.N."/>
        </authorList>
    </citation>
    <scope>NUCLEOTIDE SEQUENCE [LARGE SCALE GENOMIC DNA]</scope>
    <source>
        <strain evidence="6 7">CPCC 100156</strain>
    </source>
</reference>
<evidence type="ECO:0000313" key="6">
    <source>
        <dbReference type="EMBL" id="SDC95634.1"/>
    </source>
</evidence>
<dbReference type="Proteomes" id="UP000198925">
    <property type="component" value="Unassembled WGS sequence"/>
</dbReference>
<sequence length="566" mass="60847">MEYVSKRLRIIDAAWRLGLRPVLLAAWDRSPPARSLARRALADAPVPHGPFWPEALPPAPALPAAHRAAVLARAAAVVAGDWHGPFPAGAPALGLDLFGPGDVRPVWERNRWAELVLLAQAARLAPGRGFGRRAAALLADWAARNPAFRGPNWASAQEAALRVLHLALALAGAPLPPGARALVRLHGRRIAATPAYGMAQDNNHAISEPAGLLACGLLLGEPAWVATGERRLAAARRRLVAADGSFAQLSTGYHRLLLDVLAVTEWLRRRHGLAPAPPDPAPVAWLQRLVAAETGATPRLGHQDGSAFADLSLAGPADARPSLERAARLLAGRSAGFEGDPGCAWMGLAAGPPLTAPEAAWTVQGLRGWRCGRVRAVLRTGPLRFRPAHADLLHLDLWDGPLNLLRDGGTGSYNPWRAELWATAGHNTVEFDGADQMPALSRFLHARWPECGLLPEGGWLVDHRGNRQERRVWPEGRRWRVEDRLAGPWRRAALRWRLAPADWRLAADGVAGPLGRLRVTADAPLALTLEAGVESPDYGVLRPVPVLVARITAPACRVTTLIEVPE</sequence>
<accession>A0A1G6QUR3</accession>
<dbReference type="EMBL" id="FMZX01000003">
    <property type="protein sequence ID" value="SDC95634.1"/>
    <property type="molecule type" value="Genomic_DNA"/>
</dbReference>
<keyword evidence="7" id="KW-1185">Reference proteome</keyword>
<dbReference type="InterPro" id="IPR008929">
    <property type="entry name" value="Chondroitin_lyas"/>
</dbReference>
<keyword evidence="4" id="KW-0456">Lyase</keyword>
<organism evidence="6 7">
    <name type="scientific">Belnapia rosea</name>
    <dbReference type="NCBI Taxonomy" id="938405"/>
    <lineage>
        <taxon>Bacteria</taxon>
        <taxon>Pseudomonadati</taxon>
        <taxon>Pseudomonadota</taxon>
        <taxon>Alphaproteobacteria</taxon>
        <taxon>Acetobacterales</taxon>
        <taxon>Roseomonadaceae</taxon>
        <taxon>Belnapia</taxon>
    </lineage>
</organism>
<dbReference type="SUPFAM" id="SSF48230">
    <property type="entry name" value="Chondroitin AC/alginate lyase"/>
    <property type="match status" value="1"/>
</dbReference>
<keyword evidence="3" id="KW-0574">Periplasm</keyword>
<evidence type="ECO:0000256" key="2">
    <source>
        <dbReference type="ARBA" id="ARBA00022729"/>
    </source>
</evidence>
<evidence type="ECO:0000313" key="7">
    <source>
        <dbReference type="Proteomes" id="UP000198925"/>
    </source>
</evidence>
<dbReference type="STRING" id="938405.SAMN02927895_02626"/>